<name>A0A2M7B692_9BACT</name>
<dbReference type="EMBL" id="PEVJ01000019">
    <property type="protein sequence ID" value="PIU98559.1"/>
    <property type="molecule type" value="Genomic_DNA"/>
</dbReference>
<keyword evidence="1" id="KW-1133">Transmembrane helix</keyword>
<protein>
    <recommendedName>
        <fullName evidence="4">SHS2 domain-containing protein</fullName>
    </recommendedName>
</protein>
<feature type="transmembrane region" description="Helical" evidence="1">
    <location>
        <begin position="354"/>
        <end position="378"/>
    </location>
</feature>
<evidence type="ECO:0008006" key="4">
    <source>
        <dbReference type="Google" id="ProtNLM"/>
    </source>
</evidence>
<dbReference type="PANTHER" id="PTHR32432:SF3">
    <property type="entry name" value="ETHANOLAMINE UTILIZATION PROTEIN EUTJ"/>
    <property type="match status" value="1"/>
</dbReference>
<comment type="caution">
    <text evidence="2">The sequence shown here is derived from an EMBL/GenBank/DDBJ whole genome shotgun (WGS) entry which is preliminary data.</text>
</comment>
<dbReference type="Pfam" id="PF11104">
    <property type="entry name" value="PilM_2"/>
    <property type="match status" value="1"/>
</dbReference>
<keyword evidence="1" id="KW-0472">Membrane</keyword>
<accession>A0A2M7B692</accession>
<dbReference type="AlphaFoldDB" id="A0A2M7B692"/>
<evidence type="ECO:0000256" key="1">
    <source>
        <dbReference type="SAM" id="Phobius"/>
    </source>
</evidence>
<evidence type="ECO:0000313" key="3">
    <source>
        <dbReference type="Proteomes" id="UP000228949"/>
    </source>
</evidence>
<dbReference type="PANTHER" id="PTHR32432">
    <property type="entry name" value="CELL DIVISION PROTEIN FTSA-RELATED"/>
    <property type="match status" value="1"/>
</dbReference>
<dbReference type="Gene3D" id="3.30.420.40">
    <property type="match status" value="1"/>
</dbReference>
<gene>
    <name evidence="2" type="ORF">COS61_00740</name>
</gene>
<keyword evidence="1" id="KW-0812">Transmembrane</keyword>
<evidence type="ECO:0000313" key="2">
    <source>
        <dbReference type="EMBL" id="PIU98559.1"/>
    </source>
</evidence>
<dbReference type="Proteomes" id="UP000228949">
    <property type="component" value="Unassembled WGS sequence"/>
</dbReference>
<organism evidence="2 3">
    <name type="scientific">Candidatus Wolfebacteria bacterium CG03_land_8_20_14_0_80_40_12</name>
    <dbReference type="NCBI Taxonomy" id="1975069"/>
    <lineage>
        <taxon>Bacteria</taxon>
        <taxon>Candidatus Wolfeibacteriota</taxon>
    </lineage>
</organism>
<dbReference type="InterPro" id="IPR005883">
    <property type="entry name" value="PilM"/>
</dbReference>
<reference evidence="3" key="1">
    <citation type="submission" date="2017-09" db="EMBL/GenBank/DDBJ databases">
        <title>Depth-based differentiation of microbial function through sediment-hosted aquifers and enrichment of novel symbionts in the deep terrestrial subsurface.</title>
        <authorList>
            <person name="Probst A.J."/>
            <person name="Ladd B."/>
            <person name="Jarett J.K."/>
            <person name="Geller-Mcgrath D.E."/>
            <person name="Sieber C.M.K."/>
            <person name="Emerson J.B."/>
            <person name="Anantharaman K."/>
            <person name="Thomas B.C."/>
            <person name="Malmstrom R."/>
            <person name="Stieglmeier M."/>
            <person name="Klingl A."/>
            <person name="Woyke T."/>
            <person name="Ryan C.M."/>
            <person name="Banfield J.F."/>
        </authorList>
    </citation>
    <scope>NUCLEOTIDE SEQUENCE [LARGE SCALE GENOMIC DNA]</scope>
</reference>
<dbReference type="InterPro" id="IPR050696">
    <property type="entry name" value="FtsA/MreB"/>
</dbReference>
<proteinExistence type="predicted"/>
<sequence length="509" mass="57250">MSFKRFITNIFNPQPLIGGLEISDSGLKFILIKGGNLVLASVKLPTGVIVEGKIKDKENFKSVLLNIHSQISQRRKKKIYAILNISDINSYVQVFNLPMAAADNLEEAVELNLQMSSPTDFSTVYADWQKIGEVDIDGGQLEILSAFANKQIINEYVECLKEANFVVAAVEFSSLAVSRLISRLNNIQDPCLFLRLDVSGLNFGLVKNKNLYFNYFVPWPATEERHISLNILKDLIIRETQKVLNFTGKHLPQEQLKEIALITPSLDDKISQIITENFSIPARKAVLDSKFAGLDGKLSIAGNQLTALSPDWFGVLGSALRGLIPRSQDIIISLTDLGTEKEFHQQRIINFIKIWRNIILTSFSFVLAIFIAAEIFLIKNVNSLNSRLTNFINQPGQETFVNSQEEAKNFNAKIDLALRAKNQTFDWTPFLEKIENLTAKEILIDRIFIQSPETPILFNGRATSEKAIIDFKAALEKETEFKEINLPLAGITQTPDGLFKFSVTFKYAQ</sequence>